<sequence length="577" mass="64496">MKKIKNYLLPPLIVLVSTFSLYSLYTIGYSEKIYPGISVNNIDMAGLTTSEAKEKIVNNFVYPSEITFLHQSQSYKIPLSSINFSYDLDRSVEKAFRFGRSGKVGTDLLDIIKAPFVKHDFSLMYSLDHIKLKENLGVIAEQVTIEPVYPNVQKTDNGVIVVNKGKPGTQINQVEIEKEIQDSFSLNNFGPIVIKTFSIDPSLSDEESKVLYKRAESLSGKSIDIEFENFKMVLEDKDIIPFLEKGSFDTQKISQKIAEISKYIEREPQNPVFIESEEKVKEFKPSKEGVGVKTEDFLSSLIKVLEEFETTEKTVTTLSIPVKTTVPSIKTEDINNLGIKELLGVGTSKFKGSIPGRVHNIDLAASRLNGVLIAPGETFSFNEALGDVSRYTGYKSAYVIKDGKTILGDGGGVCQVSTTFFRAALNSGLPIIERRAHSYRVYYYEQDSKPGLDATVYTPTTDLKVKNDTPGHILIQAFTDTKNMTLRFEFYGTNDGRIATTTKPVILSSIAPPVDLYQDDPTLPSGVVKQIEHKAWGAKVVFDYSVERNGEEIYKKQFVSNYRPWQAVFLRGIAPAQ</sequence>
<organism evidence="3 4">
    <name type="scientific">candidate division WWE3 bacterium RIFCSPLOWO2_01_FULL_37_15</name>
    <dbReference type="NCBI Taxonomy" id="1802622"/>
    <lineage>
        <taxon>Bacteria</taxon>
        <taxon>Katanobacteria</taxon>
    </lineage>
</organism>
<name>A0A1F4UXR9_UNCKA</name>
<evidence type="ECO:0000313" key="4">
    <source>
        <dbReference type="Proteomes" id="UP000177458"/>
    </source>
</evidence>
<evidence type="ECO:0000313" key="3">
    <source>
        <dbReference type="EMBL" id="OGC49640.1"/>
    </source>
</evidence>
<dbReference type="PANTHER" id="PTHR35788">
    <property type="entry name" value="EXPORTED PROTEIN-RELATED"/>
    <property type="match status" value="1"/>
</dbReference>
<evidence type="ECO:0000256" key="1">
    <source>
        <dbReference type="SAM" id="Phobius"/>
    </source>
</evidence>
<dbReference type="Pfam" id="PF04294">
    <property type="entry name" value="VanW"/>
    <property type="match status" value="1"/>
</dbReference>
<accession>A0A1F4UXR9</accession>
<keyword evidence="1" id="KW-1133">Transmembrane helix</keyword>
<keyword evidence="1" id="KW-0812">Transmembrane</keyword>
<dbReference type="Pfam" id="PF12229">
    <property type="entry name" value="PG_binding_4"/>
    <property type="match status" value="2"/>
</dbReference>
<protein>
    <recommendedName>
        <fullName evidence="2">YoaR-like putative peptidoglycan binding domain-containing protein</fullName>
    </recommendedName>
</protein>
<feature type="transmembrane region" description="Helical" evidence="1">
    <location>
        <begin position="7"/>
        <end position="25"/>
    </location>
</feature>
<feature type="domain" description="YoaR-like putative peptidoglycan binding" evidence="2">
    <location>
        <begin position="75"/>
        <end position="182"/>
    </location>
</feature>
<dbReference type="EMBL" id="MEVF01000017">
    <property type="protein sequence ID" value="OGC49640.1"/>
    <property type="molecule type" value="Genomic_DNA"/>
</dbReference>
<feature type="domain" description="YoaR-like putative peptidoglycan binding" evidence="2">
    <location>
        <begin position="246"/>
        <end position="307"/>
    </location>
</feature>
<reference evidence="3 4" key="1">
    <citation type="journal article" date="2016" name="Nat. Commun.">
        <title>Thousands of microbial genomes shed light on interconnected biogeochemical processes in an aquifer system.</title>
        <authorList>
            <person name="Anantharaman K."/>
            <person name="Brown C.T."/>
            <person name="Hug L.A."/>
            <person name="Sharon I."/>
            <person name="Castelle C.J."/>
            <person name="Probst A.J."/>
            <person name="Thomas B.C."/>
            <person name="Singh A."/>
            <person name="Wilkins M.J."/>
            <person name="Karaoz U."/>
            <person name="Brodie E.L."/>
            <person name="Williams K.H."/>
            <person name="Hubbard S.S."/>
            <person name="Banfield J.F."/>
        </authorList>
    </citation>
    <scope>NUCLEOTIDE SEQUENCE [LARGE SCALE GENOMIC DNA]</scope>
</reference>
<dbReference type="PANTHER" id="PTHR35788:SF1">
    <property type="entry name" value="EXPORTED PROTEIN"/>
    <property type="match status" value="1"/>
</dbReference>
<dbReference type="Proteomes" id="UP000177458">
    <property type="component" value="Unassembled WGS sequence"/>
</dbReference>
<evidence type="ECO:0000259" key="2">
    <source>
        <dbReference type="Pfam" id="PF12229"/>
    </source>
</evidence>
<dbReference type="InterPro" id="IPR007391">
    <property type="entry name" value="Vancomycin_resist_VanW"/>
</dbReference>
<comment type="caution">
    <text evidence="3">The sequence shown here is derived from an EMBL/GenBank/DDBJ whole genome shotgun (WGS) entry which is preliminary data.</text>
</comment>
<dbReference type="InterPro" id="IPR022029">
    <property type="entry name" value="YoaR-like_PG-bd"/>
</dbReference>
<dbReference type="InterPro" id="IPR052913">
    <property type="entry name" value="Glycopeptide_resist_protein"/>
</dbReference>
<dbReference type="AlphaFoldDB" id="A0A1F4UXR9"/>
<keyword evidence="1" id="KW-0472">Membrane</keyword>
<proteinExistence type="predicted"/>
<gene>
    <name evidence="3" type="ORF">A3A69_00175</name>
</gene>